<dbReference type="Gene3D" id="1.10.357.10">
    <property type="entry name" value="Tetracycline Repressor, domain 2"/>
    <property type="match status" value="1"/>
</dbReference>
<dbReference type="PROSITE" id="PS50977">
    <property type="entry name" value="HTH_TETR_2"/>
    <property type="match status" value="1"/>
</dbReference>
<dbReference type="Pfam" id="PF00440">
    <property type="entry name" value="TetR_N"/>
    <property type="match status" value="1"/>
</dbReference>
<dbReference type="InterPro" id="IPR001647">
    <property type="entry name" value="HTH_TetR"/>
</dbReference>
<protein>
    <recommendedName>
        <fullName evidence="4">HTH tetR-type domain-containing protein</fullName>
    </recommendedName>
</protein>
<comment type="caution">
    <text evidence="5">The sequence shown here is derived from an EMBL/GenBank/DDBJ whole genome shotgun (WGS) entry which is preliminary data.</text>
</comment>
<dbReference type="SUPFAM" id="SSF46689">
    <property type="entry name" value="Homeodomain-like"/>
    <property type="match status" value="1"/>
</dbReference>
<dbReference type="Proteomes" id="UP000321491">
    <property type="component" value="Unassembled WGS sequence"/>
</dbReference>
<dbReference type="InterPro" id="IPR050624">
    <property type="entry name" value="HTH-type_Tx_Regulator"/>
</dbReference>
<organism evidence="5 6">
    <name type="scientific">Cerasibacillus quisquiliarum</name>
    <dbReference type="NCBI Taxonomy" id="227865"/>
    <lineage>
        <taxon>Bacteria</taxon>
        <taxon>Bacillati</taxon>
        <taxon>Bacillota</taxon>
        <taxon>Bacilli</taxon>
        <taxon>Bacillales</taxon>
        <taxon>Bacillaceae</taxon>
        <taxon>Cerasibacillus</taxon>
    </lineage>
</organism>
<dbReference type="InterPro" id="IPR009057">
    <property type="entry name" value="Homeodomain-like_sf"/>
</dbReference>
<feature type="domain" description="HTH tetR-type" evidence="4">
    <location>
        <begin position="4"/>
        <end position="64"/>
    </location>
</feature>
<gene>
    <name evidence="5" type="ORF">CQU01_00950</name>
</gene>
<dbReference type="Gene3D" id="1.10.10.60">
    <property type="entry name" value="Homeodomain-like"/>
    <property type="match status" value="1"/>
</dbReference>
<dbReference type="AlphaFoldDB" id="A0A511UTD1"/>
<evidence type="ECO:0000259" key="4">
    <source>
        <dbReference type="PROSITE" id="PS50977"/>
    </source>
</evidence>
<dbReference type="PANTHER" id="PTHR43479:SF11">
    <property type="entry name" value="ACREF_ENVCD OPERON REPRESSOR-RELATED"/>
    <property type="match status" value="1"/>
</dbReference>
<proteinExistence type="predicted"/>
<evidence type="ECO:0000256" key="1">
    <source>
        <dbReference type="ARBA" id="ARBA00022491"/>
    </source>
</evidence>
<evidence type="ECO:0000256" key="3">
    <source>
        <dbReference type="PROSITE-ProRule" id="PRU00335"/>
    </source>
</evidence>
<dbReference type="GO" id="GO:0003677">
    <property type="term" value="F:DNA binding"/>
    <property type="evidence" value="ECO:0007669"/>
    <property type="project" value="UniProtKB-UniRule"/>
</dbReference>
<feature type="DNA-binding region" description="H-T-H motif" evidence="3">
    <location>
        <begin position="27"/>
        <end position="46"/>
    </location>
</feature>
<sequence length="187" mass="22480">MTRKFTKEALYEVTNDLLIQHGYAGLHFGLIAERLEITRGALYKYFKNKDELIIDLMIYEMDKFLQDLKVIRQYKHFNQQLEYLLDIIFKYSRIHQNLSIVYQIPTTKHVNEKVKQLEIRHHDMYAYLNAFIELGREEKRIHTEFPDHLILGFIFQTVNIPNQTNLPEKQWKTLIMNFLSQGMQADL</sequence>
<keyword evidence="2 3" id="KW-0238">DNA-binding</keyword>
<dbReference type="EMBL" id="BJXW01000002">
    <property type="protein sequence ID" value="GEN29857.1"/>
    <property type="molecule type" value="Genomic_DNA"/>
</dbReference>
<evidence type="ECO:0000313" key="5">
    <source>
        <dbReference type="EMBL" id="GEN29857.1"/>
    </source>
</evidence>
<evidence type="ECO:0000313" key="6">
    <source>
        <dbReference type="Proteomes" id="UP000321491"/>
    </source>
</evidence>
<dbReference type="PRINTS" id="PR00455">
    <property type="entry name" value="HTHTETR"/>
</dbReference>
<evidence type="ECO:0000256" key="2">
    <source>
        <dbReference type="ARBA" id="ARBA00023125"/>
    </source>
</evidence>
<reference evidence="5 6" key="1">
    <citation type="submission" date="2019-07" db="EMBL/GenBank/DDBJ databases">
        <title>Whole genome shotgun sequence of Cerasibacillus quisquiliarum NBRC 102429.</title>
        <authorList>
            <person name="Hosoyama A."/>
            <person name="Uohara A."/>
            <person name="Ohji S."/>
            <person name="Ichikawa N."/>
        </authorList>
    </citation>
    <scope>NUCLEOTIDE SEQUENCE [LARGE SCALE GENOMIC DNA]</scope>
    <source>
        <strain evidence="5 6">NBRC 102429</strain>
    </source>
</reference>
<keyword evidence="1" id="KW-0678">Repressor</keyword>
<dbReference type="PANTHER" id="PTHR43479">
    <property type="entry name" value="ACREF/ENVCD OPERON REPRESSOR-RELATED"/>
    <property type="match status" value="1"/>
</dbReference>
<dbReference type="RefSeq" id="WP_170226533.1">
    <property type="nucleotide sequence ID" value="NZ_BJXW01000002.1"/>
</dbReference>
<name>A0A511UTD1_9BACI</name>
<accession>A0A511UTD1</accession>
<keyword evidence="6" id="KW-1185">Reference proteome</keyword>